<proteinExistence type="inferred from homology"/>
<keyword evidence="3 7" id="KW-0812">Transmembrane</keyword>
<dbReference type="eggNOG" id="KOG2980">
    <property type="taxonomic scope" value="Eukaryota"/>
</dbReference>
<evidence type="ECO:0000256" key="4">
    <source>
        <dbReference type="ARBA" id="ARBA00022801"/>
    </source>
</evidence>
<evidence type="ECO:0000256" key="3">
    <source>
        <dbReference type="ARBA" id="ARBA00022692"/>
    </source>
</evidence>
<evidence type="ECO:0000313" key="9">
    <source>
        <dbReference type="EMBL" id="KGK40811.1"/>
    </source>
</evidence>
<feature type="transmembrane region" description="Helical" evidence="7">
    <location>
        <begin position="205"/>
        <end position="232"/>
    </location>
</feature>
<reference evidence="10" key="1">
    <citation type="journal article" date="2014" name="Microb. Cell Fact.">
        <title>Exploiting Issatchenkia orientalis SD108 for succinic acid production.</title>
        <authorList>
            <person name="Xiao H."/>
            <person name="Shao Z."/>
            <person name="Jiang Y."/>
            <person name="Dole S."/>
            <person name="Zhao H."/>
        </authorList>
    </citation>
    <scope>NUCLEOTIDE SEQUENCE [LARGE SCALE GENOMIC DNA]</scope>
    <source>
        <strain evidence="10">SD108</strain>
    </source>
</reference>
<dbReference type="InterPro" id="IPR022764">
    <property type="entry name" value="Peptidase_S54_rhomboid_dom"/>
</dbReference>
<dbReference type="GO" id="GO:0004252">
    <property type="term" value="F:serine-type endopeptidase activity"/>
    <property type="evidence" value="ECO:0007669"/>
    <property type="project" value="InterPro"/>
</dbReference>
<feature type="domain" description="Peptidase S54 rhomboid" evidence="8">
    <location>
        <begin position="189"/>
        <end position="331"/>
    </location>
</feature>
<dbReference type="PANTHER" id="PTHR43731">
    <property type="entry name" value="RHOMBOID PROTEASE"/>
    <property type="match status" value="1"/>
</dbReference>
<evidence type="ECO:0000256" key="1">
    <source>
        <dbReference type="ARBA" id="ARBA00004141"/>
    </source>
</evidence>
<comment type="caution">
    <text evidence="9">The sequence shown here is derived from an EMBL/GenBank/DDBJ whole genome shotgun (WGS) entry which is preliminary data.</text>
</comment>
<keyword evidence="5 7" id="KW-1133">Transmembrane helix</keyword>
<gene>
    <name evidence="9" type="ORF">JL09_g212</name>
</gene>
<dbReference type="GO" id="GO:0016020">
    <property type="term" value="C:membrane"/>
    <property type="evidence" value="ECO:0007669"/>
    <property type="project" value="UniProtKB-SubCell"/>
</dbReference>
<sequence>MFRAGFFYLKLVNPAAGPTLSGSLKKSIFPGFINKRTASFSGNTTTGTRTFTTFPAHNYGLTRKILRTQVVSKYLGPLTQKRLATHSQLGRNGYSYREPRYNNVQNNIIKPFIFVTIFTVATYFAIPFLFEHTPMSYFKTHPTHLVWTILGLNAIVFGLWQIRFSNAYLYKTLENYFVMDRSALTRTSNWSLILSSFSHQEPFHLLVNMGCLYSFSGTMISMLGITGFSSLYLISGAWASFFSLTYSQIFRYFGRSLGASGSIAGVFTTFATMFPNAGISFFFIPVPGGAAVAAGLFALYNVAGCLLKWGSFDYAAHLGGMWVGFLWGIFLKWKLEKQEEERRKKLRSYGWR</sequence>
<feature type="transmembrane region" description="Helical" evidence="7">
    <location>
        <begin position="281"/>
        <end position="302"/>
    </location>
</feature>
<evidence type="ECO:0000313" key="10">
    <source>
        <dbReference type="Proteomes" id="UP000029867"/>
    </source>
</evidence>
<comment type="similarity">
    <text evidence="2">Belongs to the peptidase S54 family.</text>
</comment>
<dbReference type="HOGENOM" id="CLU_034022_2_1_1"/>
<dbReference type="EMBL" id="JQFK01000001">
    <property type="protein sequence ID" value="KGK40811.1"/>
    <property type="molecule type" value="Genomic_DNA"/>
</dbReference>
<evidence type="ECO:0000259" key="8">
    <source>
        <dbReference type="Pfam" id="PF01694"/>
    </source>
</evidence>
<feature type="transmembrane region" description="Helical" evidence="7">
    <location>
        <begin position="252"/>
        <end position="274"/>
    </location>
</feature>
<feature type="transmembrane region" description="Helical" evidence="7">
    <location>
        <begin position="145"/>
        <end position="162"/>
    </location>
</feature>
<keyword evidence="4" id="KW-0378">Hydrolase</keyword>
<dbReference type="PANTHER" id="PTHR43731:SF14">
    <property type="entry name" value="PRESENILIN-ASSOCIATED RHOMBOID-LIKE PROTEIN, MITOCHONDRIAL"/>
    <property type="match status" value="1"/>
</dbReference>
<feature type="transmembrane region" description="Helical" evidence="7">
    <location>
        <begin position="112"/>
        <end position="130"/>
    </location>
</feature>
<organism evidence="9 10">
    <name type="scientific">Pichia kudriavzevii</name>
    <name type="common">Yeast</name>
    <name type="synonym">Issatchenkia orientalis</name>
    <dbReference type="NCBI Taxonomy" id="4909"/>
    <lineage>
        <taxon>Eukaryota</taxon>
        <taxon>Fungi</taxon>
        <taxon>Dikarya</taxon>
        <taxon>Ascomycota</taxon>
        <taxon>Saccharomycotina</taxon>
        <taxon>Pichiomycetes</taxon>
        <taxon>Pichiales</taxon>
        <taxon>Pichiaceae</taxon>
        <taxon>Pichia</taxon>
    </lineage>
</organism>
<evidence type="ECO:0000256" key="6">
    <source>
        <dbReference type="ARBA" id="ARBA00023136"/>
    </source>
</evidence>
<dbReference type="VEuPathDB" id="FungiDB:C5L36_0A12390"/>
<feature type="transmembrane region" description="Helical" evidence="7">
    <location>
        <begin position="314"/>
        <end position="335"/>
    </location>
</feature>
<name>A0A099P9W2_PICKU</name>
<comment type="subcellular location">
    <subcellularLocation>
        <location evidence="1">Membrane</location>
        <topology evidence="1">Multi-pass membrane protein</topology>
    </subcellularLocation>
</comment>
<dbReference type="Pfam" id="PF01694">
    <property type="entry name" value="Rhomboid"/>
    <property type="match status" value="1"/>
</dbReference>
<dbReference type="Gene3D" id="1.20.1540.10">
    <property type="entry name" value="Rhomboid-like"/>
    <property type="match status" value="1"/>
</dbReference>
<keyword evidence="6 7" id="KW-0472">Membrane</keyword>
<dbReference type="Proteomes" id="UP000029867">
    <property type="component" value="Unassembled WGS sequence"/>
</dbReference>
<evidence type="ECO:0000256" key="5">
    <source>
        <dbReference type="ARBA" id="ARBA00022989"/>
    </source>
</evidence>
<dbReference type="AlphaFoldDB" id="A0A099P9W2"/>
<dbReference type="SUPFAM" id="SSF144091">
    <property type="entry name" value="Rhomboid-like"/>
    <property type="match status" value="1"/>
</dbReference>
<dbReference type="InterPro" id="IPR035952">
    <property type="entry name" value="Rhomboid-like_sf"/>
</dbReference>
<accession>A0A099P9W2</accession>
<evidence type="ECO:0000256" key="2">
    <source>
        <dbReference type="ARBA" id="ARBA00009045"/>
    </source>
</evidence>
<protein>
    <recommendedName>
        <fullName evidence="8">Peptidase S54 rhomboid domain-containing protein</fullName>
    </recommendedName>
</protein>
<dbReference type="InterPro" id="IPR050925">
    <property type="entry name" value="Rhomboid_protease_S54"/>
</dbReference>
<evidence type="ECO:0000256" key="7">
    <source>
        <dbReference type="SAM" id="Phobius"/>
    </source>
</evidence>
<dbReference type="GO" id="GO:0006465">
    <property type="term" value="P:signal peptide processing"/>
    <property type="evidence" value="ECO:0007669"/>
    <property type="project" value="TreeGrafter"/>
</dbReference>